<dbReference type="PANTHER" id="PTHR43394">
    <property type="entry name" value="ATP-DEPENDENT PERMEASE MDL1, MITOCHONDRIAL"/>
    <property type="match status" value="1"/>
</dbReference>
<comment type="caution">
    <text evidence="7">The sequence shown here is derived from an EMBL/GenBank/DDBJ whole genome shotgun (WGS) entry which is preliminary data.</text>
</comment>
<keyword evidence="2 5" id="KW-0812">Transmembrane</keyword>
<dbReference type="EMBL" id="JAMQBK010000036">
    <property type="protein sequence ID" value="MCM2371678.1"/>
    <property type="molecule type" value="Genomic_DNA"/>
</dbReference>
<sequence>MNRFATLAQPRREVTSSGSMFHWFWAIIAGFSVPALIVIFGMVAALIEYGELPRPYASFARAMGDQYAVELGTYLNIPVPSVFASQAPFAQLSELVIVAIAISAMFCFAVWMNRRSSDRRTREVVKMLHQRLLQQSLRRAESEGAAAQRSRARQLISTDLPELGKGLSLWYRVIPRSVLMLLGCVVLALLVNVWLAILAVISGAGLWRLYSWMRSPDWLQLSRFEIPKIRERLVSLIGDAPMMARLQAGGLADHAFQAELDALDRWVAGDDSRRGRLWPVLMFAGSIAIALLVMGLGANILHGEQGLSLPASLVLGLALTASAFSAARLSELARQLRRSSRACESVYLYLQRGDDVAPSERLVGLAGLRESVDLRDVSLHDAGGKPILRDLSLSLRPKSLVALLGTDDVSTLSLTELLMGFGRPQRGIVEIDGISLRDVHPQALAKQVMWIAPDGPLWEGTITENLMAGLSKSVDKRDMVNVLEELGIYEQITRLSDGLDTMVGPVTDLREGRSSDGLSMNSRYMLGLARALLHRPPIVLAKEPPAPTEQLSNDPCLKALKTLASSGALVLVLPHRLQTLRQCDRVVLLNGANLVGEGCHAELLNSSDLYRHLNYLLFNPYRHRSGS</sequence>
<dbReference type="Pfam" id="PF00005">
    <property type="entry name" value="ABC_tran"/>
    <property type="match status" value="1"/>
</dbReference>
<feature type="domain" description="ABC transporter" evidence="6">
    <location>
        <begin position="372"/>
        <end position="616"/>
    </location>
</feature>
<evidence type="ECO:0000256" key="1">
    <source>
        <dbReference type="ARBA" id="ARBA00004651"/>
    </source>
</evidence>
<keyword evidence="7" id="KW-0547">Nucleotide-binding</keyword>
<evidence type="ECO:0000313" key="7">
    <source>
        <dbReference type="EMBL" id="MCM2371678.1"/>
    </source>
</evidence>
<keyword evidence="4 5" id="KW-0472">Membrane</keyword>
<evidence type="ECO:0000256" key="4">
    <source>
        <dbReference type="ARBA" id="ARBA00023136"/>
    </source>
</evidence>
<dbReference type="RefSeq" id="WP_250929311.1">
    <property type="nucleotide sequence ID" value="NZ_JAMQBK010000036.1"/>
</dbReference>
<dbReference type="PROSITE" id="PS50893">
    <property type="entry name" value="ABC_TRANSPORTER_2"/>
    <property type="match status" value="1"/>
</dbReference>
<dbReference type="PANTHER" id="PTHR43394:SF1">
    <property type="entry name" value="ATP-BINDING CASSETTE SUB-FAMILY B MEMBER 10, MITOCHONDRIAL"/>
    <property type="match status" value="1"/>
</dbReference>
<evidence type="ECO:0000313" key="8">
    <source>
        <dbReference type="Proteomes" id="UP001202961"/>
    </source>
</evidence>
<accession>A0ABT0U5H3</accession>
<dbReference type="InterPro" id="IPR036640">
    <property type="entry name" value="ABC1_TM_sf"/>
</dbReference>
<dbReference type="SUPFAM" id="SSF52540">
    <property type="entry name" value="P-loop containing nucleoside triphosphate hydrolases"/>
    <property type="match status" value="1"/>
</dbReference>
<dbReference type="SUPFAM" id="SSF90123">
    <property type="entry name" value="ABC transporter transmembrane region"/>
    <property type="match status" value="1"/>
</dbReference>
<evidence type="ECO:0000259" key="6">
    <source>
        <dbReference type="PROSITE" id="PS50893"/>
    </source>
</evidence>
<feature type="transmembrane region" description="Helical" evidence="5">
    <location>
        <begin position="307"/>
        <end position="329"/>
    </location>
</feature>
<dbReference type="InterPro" id="IPR039421">
    <property type="entry name" value="Type_1_exporter"/>
</dbReference>
<keyword evidence="8" id="KW-1185">Reference proteome</keyword>
<dbReference type="Gene3D" id="3.40.50.300">
    <property type="entry name" value="P-loop containing nucleotide triphosphate hydrolases"/>
    <property type="match status" value="1"/>
</dbReference>
<name>A0ABT0U5H3_9BACT</name>
<dbReference type="Gene3D" id="1.20.1560.10">
    <property type="entry name" value="ABC transporter type 1, transmembrane domain"/>
    <property type="match status" value="1"/>
</dbReference>
<feature type="transmembrane region" description="Helical" evidence="5">
    <location>
        <begin position="95"/>
        <end position="112"/>
    </location>
</feature>
<feature type="transmembrane region" description="Helical" evidence="5">
    <location>
        <begin position="21"/>
        <end position="47"/>
    </location>
</feature>
<dbReference type="Proteomes" id="UP001202961">
    <property type="component" value="Unassembled WGS sequence"/>
</dbReference>
<evidence type="ECO:0000256" key="5">
    <source>
        <dbReference type="SAM" id="Phobius"/>
    </source>
</evidence>
<keyword evidence="3 5" id="KW-1133">Transmembrane helix</keyword>
<feature type="transmembrane region" description="Helical" evidence="5">
    <location>
        <begin position="280"/>
        <end position="301"/>
    </location>
</feature>
<comment type="subcellular location">
    <subcellularLocation>
        <location evidence="1">Cell membrane</location>
        <topology evidence="1">Multi-pass membrane protein</topology>
    </subcellularLocation>
</comment>
<proteinExistence type="predicted"/>
<gene>
    <name evidence="7" type="ORF">NB063_13785</name>
</gene>
<evidence type="ECO:0000256" key="2">
    <source>
        <dbReference type="ARBA" id="ARBA00022692"/>
    </source>
</evidence>
<organism evidence="7 8">
    <name type="scientific">Aporhodopirellula aestuarii</name>
    <dbReference type="NCBI Taxonomy" id="2950107"/>
    <lineage>
        <taxon>Bacteria</taxon>
        <taxon>Pseudomonadati</taxon>
        <taxon>Planctomycetota</taxon>
        <taxon>Planctomycetia</taxon>
        <taxon>Pirellulales</taxon>
        <taxon>Pirellulaceae</taxon>
        <taxon>Aporhodopirellula</taxon>
    </lineage>
</organism>
<dbReference type="InterPro" id="IPR027417">
    <property type="entry name" value="P-loop_NTPase"/>
</dbReference>
<dbReference type="InterPro" id="IPR003439">
    <property type="entry name" value="ABC_transporter-like_ATP-bd"/>
</dbReference>
<reference evidence="7 8" key="1">
    <citation type="journal article" date="2022" name="Syst. Appl. Microbiol.">
        <title>Rhodopirellula aestuarii sp. nov., a novel member of the genus Rhodopirellula isolated from brackish sediments collected in the Tagus River estuary, Portugal.</title>
        <authorList>
            <person name="Vitorino I.R."/>
            <person name="Klimek D."/>
            <person name="Calusinska M."/>
            <person name="Lobo-da-Cunha A."/>
            <person name="Vasconcelos V."/>
            <person name="Lage O.M."/>
        </authorList>
    </citation>
    <scope>NUCLEOTIDE SEQUENCE [LARGE SCALE GENOMIC DNA]</scope>
    <source>
        <strain evidence="7 8">ICT_H3.1</strain>
    </source>
</reference>
<protein>
    <submittedName>
        <fullName evidence="7">ABC transporter ATP-binding protein/permease</fullName>
    </submittedName>
</protein>
<keyword evidence="7" id="KW-0067">ATP-binding</keyword>
<evidence type="ECO:0000256" key="3">
    <source>
        <dbReference type="ARBA" id="ARBA00022989"/>
    </source>
</evidence>
<dbReference type="GO" id="GO:0005524">
    <property type="term" value="F:ATP binding"/>
    <property type="evidence" value="ECO:0007669"/>
    <property type="project" value="UniProtKB-KW"/>
</dbReference>